<evidence type="ECO:0000313" key="4">
    <source>
        <dbReference type="Proteomes" id="UP000224563"/>
    </source>
</evidence>
<name>A0A2G3DZW9_9FIRM</name>
<comment type="similarity">
    <text evidence="1">Belongs to the DnaB/DnaD family.</text>
</comment>
<gene>
    <name evidence="3" type="ORF">CSX02_12645</name>
</gene>
<comment type="caution">
    <text evidence="3">The sequence shown here is derived from an EMBL/GenBank/DDBJ whole genome shotgun (WGS) entry which is preliminary data.</text>
</comment>
<dbReference type="InterPro" id="IPR017019">
    <property type="entry name" value="DNA_replication_prd_bac"/>
</dbReference>
<reference evidence="3 4" key="1">
    <citation type="submission" date="2017-10" db="EMBL/GenBank/DDBJ databases">
        <title>Resolving the taxonomy of Roseburia spp., Eubacterium rectale and Agathobacter spp. through phylogenomic analysis.</title>
        <authorList>
            <person name="Sheridan P.O."/>
            <person name="Walker A.W."/>
            <person name="Duncan S.H."/>
            <person name="Scott K.P."/>
            <person name="Toole P.W.O."/>
            <person name="Luis P."/>
            <person name="Flint H.J."/>
        </authorList>
    </citation>
    <scope>NUCLEOTIDE SEQUENCE [LARGE SCALE GENOMIC DNA]</scope>
    <source>
        <strain evidence="3 4">JK623</strain>
    </source>
</reference>
<dbReference type="SUPFAM" id="SSF158499">
    <property type="entry name" value="DnaD domain-like"/>
    <property type="match status" value="2"/>
</dbReference>
<dbReference type="NCBIfam" id="TIGR01446">
    <property type="entry name" value="DnaD_dom"/>
    <property type="match status" value="2"/>
</dbReference>
<dbReference type="Proteomes" id="UP000224563">
    <property type="component" value="Unassembled WGS sequence"/>
</dbReference>
<dbReference type="PANTHER" id="PTHR37293:SF5">
    <property type="entry name" value="DNA REPLICATION PROTEIN"/>
    <property type="match status" value="1"/>
</dbReference>
<feature type="domain" description="DnaB/C C-terminal" evidence="2">
    <location>
        <begin position="153"/>
        <end position="224"/>
    </location>
</feature>
<dbReference type="InterPro" id="IPR034829">
    <property type="entry name" value="DnaD-like_sf"/>
</dbReference>
<dbReference type="Gene3D" id="1.10.10.630">
    <property type="entry name" value="DnaD domain-like"/>
    <property type="match status" value="2"/>
</dbReference>
<dbReference type="AlphaFoldDB" id="A0A2G3DZW9"/>
<evidence type="ECO:0000259" key="2">
    <source>
        <dbReference type="Pfam" id="PF07261"/>
    </source>
</evidence>
<dbReference type="RefSeq" id="WP_099386947.1">
    <property type="nucleotide sequence ID" value="NZ_JANSWH010000101.1"/>
</dbReference>
<reference evidence="3 4" key="2">
    <citation type="submission" date="2017-10" db="EMBL/GenBank/DDBJ databases">
        <authorList>
            <person name="Banno H."/>
            <person name="Chua N.-H."/>
        </authorList>
    </citation>
    <scope>NUCLEOTIDE SEQUENCE [LARGE SCALE GENOMIC DNA]</scope>
    <source>
        <strain evidence="3 4">JK623</strain>
    </source>
</reference>
<dbReference type="Pfam" id="PF07261">
    <property type="entry name" value="DnaB_2"/>
    <property type="match status" value="2"/>
</dbReference>
<dbReference type="EMBL" id="PDYG01000134">
    <property type="protein sequence ID" value="PHU36423.1"/>
    <property type="molecule type" value="Genomic_DNA"/>
</dbReference>
<dbReference type="InterPro" id="IPR053162">
    <property type="entry name" value="DnaD"/>
</dbReference>
<evidence type="ECO:0000256" key="1">
    <source>
        <dbReference type="ARBA" id="ARBA00093462"/>
    </source>
</evidence>
<evidence type="ECO:0000313" key="3">
    <source>
        <dbReference type="EMBL" id="PHU36423.1"/>
    </source>
</evidence>
<protein>
    <submittedName>
        <fullName evidence="3">DNA replication protein DnaD</fullName>
    </submittedName>
</protein>
<accession>A0A2G3DZW9</accession>
<dbReference type="InterPro" id="IPR006343">
    <property type="entry name" value="DnaB/C_C"/>
</dbReference>
<proteinExistence type="inferred from homology"/>
<keyword evidence="4" id="KW-1185">Reference proteome</keyword>
<dbReference type="PIRSF" id="PIRSF033722">
    <property type="entry name" value="DnaD_CA_C3587_prd"/>
    <property type="match status" value="1"/>
</dbReference>
<dbReference type="PANTHER" id="PTHR37293">
    <property type="entry name" value="PHAGE REPLICATION PROTEIN-RELATED"/>
    <property type="match status" value="1"/>
</dbReference>
<sequence>MASVKLYSEGAMSFTGISNIFLDQYMPEANGEFVKVYLYLLRSLNDPSKECSVSAIADYFNHTENDVTRALLYWSRVGVIRLDLDERRQLTGIALLPLTQEISQAAPAQTVPVSAASVPATPVPTVSVPQPREYSVTEVEEFRRNPEVRELLFVIESYLKKPITQTDVQFCLFWFDQLQLAPELIEYLAEACISKGHTSFRYMNRIAINWAEEGIVTIEQAREQFRARSKPVYTVMKALGIRGRDLAKTELADLNRWTDEWNFELPLIEEACRRTIEAIHEPSFSYINKILETWFKNDVHTLADVQKLDAKHSEAQKISVNASENIRPTKFSNFEGRNNDYDQLEKMLIKSTAQ</sequence>
<organism evidence="3 4">
    <name type="scientific">Agathobacter ruminis</name>
    <dbReference type="NCBI Taxonomy" id="1712665"/>
    <lineage>
        <taxon>Bacteria</taxon>
        <taxon>Bacillati</taxon>
        <taxon>Bacillota</taxon>
        <taxon>Clostridia</taxon>
        <taxon>Lachnospirales</taxon>
        <taxon>Lachnospiraceae</taxon>
        <taxon>Agathobacter</taxon>
    </lineage>
</organism>
<feature type="domain" description="DnaB/C C-terminal" evidence="2">
    <location>
        <begin position="242"/>
        <end position="307"/>
    </location>
</feature>